<dbReference type="Pfam" id="PF00425">
    <property type="entry name" value="Chorismate_bind"/>
    <property type="match status" value="1"/>
</dbReference>
<dbReference type="GO" id="GO:0016853">
    <property type="term" value="F:isomerase activity"/>
    <property type="evidence" value="ECO:0007669"/>
    <property type="project" value="UniProtKB-KW"/>
</dbReference>
<dbReference type="Pfam" id="PF04715">
    <property type="entry name" value="Anth_synt_I_N"/>
    <property type="match status" value="1"/>
</dbReference>
<dbReference type="InterPro" id="IPR005802">
    <property type="entry name" value="ADC_synth_comp_1"/>
</dbReference>
<dbReference type="EMBL" id="CP053069">
    <property type="protein sequence ID" value="QJR10788.1"/>
    <property type="molecule type" value="Genomic_DNA"/>
</dbReference>
<keyword evidence="5" id="KW-0413">Isomerase</keyword>
<dbReference type="Proteomes" id="UP000501534">
    <property type="component" value="Chromosome"/>
</dbReference>
<keyword evidence="6" id="KW-1185">Reference proteome</keyword>
<evidence type="ECO:0000313" key="5">
    <source>
        <dbReference type="EMBL" id="QJR10788.1"/>
    </source>
</evidence>
<name>A0A6M4GV73_9PROT</name>
<dbReference type="GO" id="GO:0000162">
    <property type="term" value="P:L-tryptophan biosynthetic process"/>
    <property type="evidence" value="ECO:0007669"/>
    <property type="project" value="TreeGrafter"/>
</dbReference>
<dbReference type="NCBIfam" id="TIGR02727">
    <property type="entry name" value="MTHFS_bact"/>
    <property type="match status" value="1"/>
</dbReference>
<dbReference type="NCBIfam" id="TIGR00553">
    <property type="entry name" value="pabB"/>
    <property type="match status" value="1"/>
</dbReference>
<evidence type="ECO:0000259" key="4">
    <source>
        <dbReference type="Pfam" id="PF04715"/>
    </source>
</evidence>
<dbReference type="GO" id="GO:0009396">
    <property type="term" value="P:folic acid-containing compound biosynthetic process"/>
    <property type="evidence" value="ECO:0007669"/>
    <property type="project" value="InterPro"/>
</dbReference>
<dbReference type="Gene3D" id="3.40.50.10420">
    <property type="entry name" value="NagB/RpiA/CoA transferase-like"/>
    <property type="match status" value="1"/>
</dbReference>
<dbReference type="PANTHER" id="PTHR11236">
    <property type="entry name" value="AMINOBENZOATE/ANTHRANILATE SYNTHASE"/>
    <property type="match status" value="1"/>
</dbReference>
<dbReference type="PRINTS" id="PR00095">
    <property type="entry name" value="ANTSNTHASEI"/>
</dbReference>
<dbReference type="PANTHER" id="PTHR11236:SF50">
    <property type="entry name" value="AMINODEOXYCHORISMATE SYNTHASE COMPONENT 1"/>
    <property type="match status" value="1"/>
</dbReference>
<dbReference type="InterPro" id="IPR006805">
    <property type="entry name" value="Anth_synth_I_N"/>
</dbReference>
<evidence type="ECO:0000313" key="6">
    <source>
        <dbReference type="Proteomes" id="UP000501534"/>
    </source>
</evidence>
<dbReference type="SUPFAM" id="SSF100950">
    <property type="entry name" value="NagB/RpiA/CoA transferase-like"/>
    <property type="match status" value="1"/>
</dbReference>
<evidence type="ECO:0000256" key="2">
    <source>
        <dbReference type="ARBA" id="ARBA00022679"/>
    </source>
</evidence>
<dbReference type="InterPro" id="IPR019999">
    <property type="entry name" value="Anth_synth_I-like"/>
</dbReference>
<evidence type="ECO:0000256" key="1">
    <source>
        <dbReference type="ARBA" id="ARBA00013139"/>
    </source>
</evidence>
<dbReference type="InterPro" id="IPR037171">
    <property type="entry name" value="NagB/RpiA_transferase-like"/>
</dbReference>
<dbReference type="InterPro" id="IPR002698">
    <property type="entry name" value="FTHF_cligase"/>
</dbReference>
<sequence>MGLMARPIELPYDEATRCAERHAWFESVRPLGWAVFLDSGDPARTTGRYDVIAAEPLSTRIVAPGEDAFAAARALCIESGTASHAEGWPIAGGVIGYFGYELGRGAAKLPVEKAGTTPLMPEAAIGLYAWTLVIDHRARRAAITSLDRFTDAEAAALRQRILAKPPQREPFRVLGEIASTLDREAYLPRAQRVIDYIHAGDCYQSNLTREFHVGYSGDPWDLYRHLHDTNPAPMGAFLEYPFGAVLSSSPERFVTVEGREVVTKPIKGTRRRRADPVQDAAARAELLASTKDRAENVMIVDLLRNDLGRVCEPGSVATREICKLESFATVHHLVSTITGRLAEGRDALHLLEASFPGGSITGAPKKRAMEIIDELEPHRREVYCGAIGYLTAAGRMDMNIPIRTTVCAKGELRFYAGGGIVADSSPEAEYEETEVKIAAIRSALQRFAVPAPPDPQKSELRRDFIAKRDALFANGSAGFSSRVIARLRALPEYRSAKAVLATLNIGKEWDTRSFAEAVIADGKKLILPRVVKQPRMLELYEVRDLGADLKPGVWGIEEPDPERCRRTDITEVDFALVPALAVDRDGYRIGYGAGYFDRLLAGSPAHQMRVVGMPAALFVDKVPHEAHDIAVDAVMTETEFHRISTRHPRANPDP</sequence>
<dbReference type="InterPro" id="IPR024185">
    <property type="entry name" value="FTHF_cligase-like_sf"/>
</dbReference>
<feature type="domain" description="Chorismate-utilising enzyme C-terminal" evidence="3">
    <location>
        <begin position="183"/>
        <end position="436"/>
    </location>
</feature>
<dbReference type="AlphaFoldDB" id="A0A6M4GV73"/>
<dbReference type="SUPFAM" id="SSF56322">
    <property type="entry name" value="ADC synthase"/>
    <property type="match status" value="1"/>
</dbReference>
<protein>
    <recommendedName>
        <fullName evidence="1">aminodeoxychorismate synthase</fullName>
        <ecNumber evidence="1">2.6.1.85</ecNumber>
    </recommendedName>
</protein>
<feature type="domain" description="Anthranilate synthase component I N-terminal" evidence="4">
    <location>
        <begin position="24"/>
        <end position="141"/>
    </location>
</feature>
<dbReference type="GO" id="GO:0046820">
    <property type="term" value="F:4-amino-4-deoxychorismate synthase activity"/>
    <property type="evidence" value="ECO:0007669"/>
    <property type="project" value="UniProtKB-EC"/>
</dbReference>
<dbReference type="InterPro" id="IPR005801">
    <property type="entry name" value="ADC_synthase"/>
</dbReference>
<gene>
    <name evidence="5" type="primary">menF</name>
    <name evidence="5" type="ORF">DSM104443_01857</name>
</gene>
<proteinExistence type="predicted"/>
<reference evidence="5 6" key="1">
    <citation type="submission" date="2020-04" db="EMBL/GenBank/DDBJ databases">
        <title>Usitatibacter rugosus gen. nov., sp. nov. and Usitatibacter palustris sp. nov., novel members of Usitatibacteraceae fam. nov. within the order Nitrosomonadales isolated from soil.</title>
        <authorList>
            <person name="Huber K.J."/>
            <person name="Neumann-Schaal M."/>
            <person name="Geppert A."/>
            <person name="Luckner M."/>
            <person name="Wanner G."/>
            <person name="Overmann J."/>
        </authorList>
    </citation>
    <scope>NUCLEOTIDE SEQUENCE [LARGE SCALE GENOMIC DNA]</scope>
    <source>
        <strain evidence="5 6">0125_3</strain>
    </source>
</reference>
<keyword evidence="2" id="KW-0808">Transferase</keyword>
<accession>A0A6M4GV73</accession>
<organism evidence="5 6">
    <name type="scientific">Usitatibacter rugosus</name>
    <dbReference type="NCBI Taxonomy" id="2732067"/>
    <lineage>
        <taxon>Bacteria</taxon>
        <taxon>Pseudomonadati</taxon>
        <taxon>Pseudomonadota</taxon>
        <taxon>Betaproteobacteria</taxon>
        <taxon>Nitrosomonadales</taxon>
        <taxon>Usitatibacteraceae</taxon>
        <taxon>Usitatibacter</taxon>
    </lineage>
</organism>
<dbReference type="Pfam" id="PF01812">
    <property type="entry name" value="5-FTHF_cyc-lig"/>
    <property type="match status" value="1"/>
</dbReference>
<dbReference type="Gene3D" id="3.60.120.10">
    <property type="entry name" value="Anthranilate synthase"/>
    <property type="match status" value="1"/>
</dbReference>
<dbReference type="InterPro" id="IPR015890">
    <property type="entry name" value="Chorismate_C"/>
</dbReference>
<evidence type="ECO:0000259" key="3">
    <source>
        <dbReference type="Pfam" id="PF00425"/>
    </source>
</evidence>
<dbReference type="EC" id="2.6.1.85" evidence="1"/>
<dbReference type="KEGG" id="uru:DSM104443_01857"/>